<gene>
    <name evidence="1" type="ORF">E2562_036349</name>
</gene>
<proteinExistence type="predicted"/>
<accession>A0A6G1CBI6</accession>
<name>A0A6G1CBI6_9ORYZ</name>
<reference evidence="1 2" key="1">
    <citation type="submission" date="2019-11" db="EMBL/GenBank/DDBJ databases">
        <title>Whole genome sequence of Oryza granulata.</title>
        <authorList>
            <person name="Li W."/>
        </authorList>
    </citation>
    <scope>NUCLEOTIDE SEQUENCE [LARGE SCALE GENOMIC DNA]</scope>
    <source>
        <strain evidence="2">cv. Menghai</strain>
        <tissue evidence="1">Leaf</tissue>
    </source>
</reference>
<evidence type="ECO:0000313" key="1">
    <source>
        <dbReference type="EMBL" id="KAF0897357.1"/>
    </source>
</evidence>
<dbReference type="AlphaFoldDB" id="A0A6G1CBI6"/>
<dbReference type="EMBL" id="SPHZ02000010">
    <property type="protein sequence ID" value="KAF0897357.1"/>
    <property type="molecule type" value="Genomic_DNA"/>
</dbReference>
<sequence length="72" mass="7393">MAGGWPVVAAVGSRSEGCQGVAGGKGSAFLGGAELYLLDERVVLEMCSRWQWTCFNSSSLGVGRGDRAAGGR</sequence>
<protein>
    <submittedName>
        <fullName evidence="1">Uncharacterized protein</fullName>
    </submittedName>
</protein>
<keyword evidence="2" id="KW-1185">Reference proteome</keyword>
<evidence type="ECO:0000313" key="2">
    <source>
        <dbReference type="Proteomes" id="UP000479710"/>
    </source>
</evidence>
<organism evidence="1 2">
    <name type="scientific">Oryza meyeriana var. granulata</name>
    <dbReference type="NCBI Taxonomy" id="110450"/>
    <lineage>
        <taxon>Eukaryota</taxon>
        <taxon>Viridiplantae</taxon>
        <taxon>Streptophyta</taxon>
        <taxon>Embryophyta</taxon>
        <taxon>Tracheophyta</taxon>
        <taxon>Spermatophyta</taxon>
        <taxon>Magnoliopsida</taxon>
        <taxon>Liliopsida</taxon>
        <taxon>Poales</taxon>
        <taxon>Poaceae</taxon>
        <taxon>BOP clade</taxon>
        <taxon>Oryzoideae</taxon>
        <taxon>Oryzeae</taxon>
        <taxon>Oryzinae</taxon>
        <taxon>Oryza</taxon>
        <taxon>Oryza meyeriana</taxon>
    </lineage>
</organism>
<comment type="caution">
    <text evidence="1">The sequence shown here is derived from an EMBL/GenBank/DDBJ whole genome shotgun (WGS) entry which is preliminary data.</text>
</comment>
<dbReference type="Proteomes" id="UP000479710">
    <property type="component" value="Unassembled WGS sequence"/>
</dbReference>